<organism evidence="6 7">
    <name type="scientific">Tritrichomonas musculus</name>
    <dbReference type="NCBI Taxonomy" id="1915356"/>
    <lineage>
        <taxon>Eukaryota</taxon>
        <taxon>Metamonada</taxon>
        <taxon>Parabasalia</taxon>
        <taxon>Tritrichomonadida</taxon>
        <taxon>Tritrichomonadidae</taxon>
        <taxon>Tritrichomonas</taxon>
    </lineage>
</organism>
<dbReference type="PANTHER" id="PTHR43772">
    <property type="entry name" value="ENDO-1,4-BETA-XYLANASE"/>
    <property type="match status" value="1"/>
</dbReference>
<dbReference type="PANTHER" id="PTHR43772:SF2">
    <property type="entry name" value="PUTATIVE (AFU_ORTHOLOGUE AFUA_2G04480)-RELATED"/>
    <property type="match status" value="1"/>
</dbReference>
<dbReference type="SUPFAM" id="SSF75005">
    <property type="entry name" value="Arabinanase/levansucrase/invertase"/>
    <property type="match status" value="1"/>
</dbReference>
<gene>
    <name evidence="6" type="ORF">M9Y10_028530</name>
</gene>
<dbReference type="InterPro" id="IPR023296">
    <property type="entry name" value="Glyco_hydro_beta-prop_sf"/>
</dbReference>
<comment type="caution">
    <text evidence="6">The sequence shown here is derived from an EMBL/GenBank/DDBJ whole genome shotgun (WGS) entry which is preliminary data.</text>
</comment>
<keyword evidence="7" id="KW-1185">Reference proteome</keyword>
<sequence length="256" mass="29286">MKKIGDPISLIKNHQNELGHERVGENHHCINKENKIISLIKANAAEMMHCKPEEITDLEPILANMPQEHAEMVRSMLLNNPYIEGAWMTKYHGKYYLQYASPGTEFNIYSDGVYVSDKPLGPFHLADNNLFSYSPGGFCPGAGHGSTMEDMQGNWWHTSTMRISINHNFKRRIGIWPCGFDHNGELFCNQRYGDWPIKIPSKSSKDPWEEPEWMLLSYGKTVTASTEKKQHHIQLKRISKHGGKLRKSRLLPIISG</sequence>
<dbReference type="Gene3D" id="2.115.10.20">
    <property type="entry name" value="Glycosyl hydrolase domain, family 43"/>
    <property type="match status" value="1"/>
</dbReference>
<dbReference type="InterPro" id="IPR006710">
    <property type="entry name" value="Glyco_hydro_43"/>
</dbReference>
<dbReference type="Proteomes" id="UP001470230">
    <property type="component" value="Unassembled WGS sequence"/>
</dbReference>
<proteinExistence type="inferred from homology"/>
<evidence type="ECO:0000256" key="1">
    <source>
        <dbReference type="ARBA" id="ARBA00009865"/>
    </source>
</evidence>
<protein>
    <submittedName>
        <fullName evidence="6">Uncharacterized protein</fullName>
    </submittedName>
</protein>
<evidence type="ECO:0000256" key="5">
    <source>
        <dbReference type="RuleBase" id="RU361187"/>
    </source>
</evidence>
<evidence type="ECO:0000256" key="3">
    <source>
        <dbReference type="ARBA" id="ARBA00023277"/>
    </source>
</evidence>
<evidence type="ECO:0000313" key="6">
    <source>
        <dbReference type="EMBL" id="KAK8891323.1"/>
    </source>
</evidence>
<dbReference type="Pfam" id="PF04616">
    <property type="entry name" value="Glyco_hydro_43"/>
    <property type="match status" value="1"/>
</dbReference>
<evidence type="ECO:0000256" key="2">
    <source>
        <dbReference type="ARBA" id="ARBA00022801"/>
    </source>
</evidence>
<accession>A0ABR2KJI9</accession>
<reference evidence="6 7" key="1">
    <citation type="submission" date="2024-04" db="EMBL/GenBank/DDBJ databases">
        <title>Tritrichomonas musculus Genome.</title>
        <authorList>
            <person name="Alves-Ferreira E."/>
            <person name="Grigg M."/>
            <person name="Lorenzi H."/>
            <person name="Galac M."/>
        </authorList>
    </citation>
    <scope>NUCLEOTIDE SEQUENCE [LARGE SCALE GENOMIC DNA]</scope>
    <source>
        <strain evidence="6 7">EAF2021</strain>
    </source>
</reference>
<keyword evidence="4 5" id="KW-0326">Glycosidase</keyword>
<comment type="similarity">
    <text evidence="1 5">Belongs to the glycosyl hydrolase 43 family.</text>
</comment>
<evidence type="ECO:0000313" key="7">
    <source>
        <dbReference type="Proteomes" id="UP001470230"/>
    </source>
</evidence>
<dbReference type="InterPro" id="IPR052176">
    <property type="entry name" value="Glycosyl_Hydrlase_43_Enz"/>
</dbReference>
<evidence type="ECO:0000256" key="4">
    <source>
        <dbReference type="ARBA" id="ARBA00023295"/>
    </source>
</evidence>
<name>A0ABR2KJI9_9EUKA</name>
<keyword evidence="2 5" id="KW-0378">Hydrolase</keyword>
<dbReference type="EMBL" id="JAPFFF010000004">
    <property type="protein sequence ID" value="KAK8891323.1"/>
    <property type="molecule type" value="Genomic_DNA"/>
</dbReference>
<keyword evidence="3" id="KW-0119">Carbohydrate metabolism</keyword>